<proteinExistence type="inferred from homology"/>
<evidence type="ECO:0000313" key="3">
    <source>
        <dbReference type="EMBL" id="SLN19139.1"/>
    </source>
</evidence>
<dbReference type="RefSeq" id="WP_085852653.1">
    <property type="nucleotide sequence ID" value="NZ_FOPF01000001.1"/>
</dbReference>
<dbReference type="OrthoDB" id="9809693at2"/>
<comment type="similarity">
    <text evidence="1">Belongs to the ros/MucR family.</text>
</comment>
<dbReference type="InterPro" id="IPR008807">
    <property type="entry name" value="ROS_MUCR"/>
</dbReference>
<dbReference type="Gene3D" id="1.10.10.1550">
    <property type="entry name" value="ROS/MUCR transcriptional regulator protein"/>
    <property type="match status" value="1"/>
</dbReference>
<dbReference type="STRING" id="315423.SAMN04488020_101645"/>
<evidence type="ECO:0000313" key="4">
    <source>
        <dbReference type="Proteomes" id="UP000193870"/>
    </source>
</evidence>
<dbReference type="EMBL" id="FWFV01000001">
    <property type="protein sequence ID" value="SLN19139.1"/>
    <property type="molecule type" value="Genomic_DNA"/>
</dbReference>
<sequence>MKTISQARLSDADIATIVAGYATRPDVSQDDIVALIRKLRIGAFAPSILSLTRAAPIANGQTRIPAVPVESAVTPDLVYCLCCGRGFKMLKRHLAAEHDLTEEEYRIAFGLPESTPLVAPRYSEQKAAYAREAGLGRHSRHQRDRDTETG</sequence>
<dbReference type="GO" id="GO:0006355">
    <property type="term" value="P:regulation of DNA-templated transcription"/>
    <property type="evidence" value="ECO:0007669"/>
    <property type="project" value="InterPro"/>
</dbReference>
<gene>
    <name evidence="3" type="primary">ros</name>
    <name evidence="3" type="ORF">PAM7066_00646</name>
</gene>
<dbReference type="Proteomes" id="UP000193870">
    <property type="component" value="Unassembled WGS sequence"/>
</dbReference>
<reference evidence="3 4" key="1">
    <citation type="submission" date="2017-03" db="EMBL/GenBank/DDBJ databases">
        <authorList>
            <person name="Afonso C.L."/>
            <person name="Miller P.J."/>
            <person name="Scott M.A."/>
            <person name="Spackman E."/>
            <person name="Goraichik I."/>
            <person name="Dimitrov K.M."/>
            <person name="Suarez D.L."/>
            <person name="Swayne D.E."/>
        </authorList>
    </citation>
    <scope>NUCLEOTIDE SEQUENCE [LARGE SCALE GENOMIC DNA]</scope>
    <source>
        <strain evidence="3 4">CECT 7066</strain>
    </source>
</reference>
<protein>
    <submittedName>
        <fullName evidence="3">Transcriptional regulatory protein ros</fullName>
    </submittedName>
</protein>
<keyword evidence="4" id="KW-1185">Reference proteome</keyword>
<organism evidence="3 4">
    <name type="scientific">Palleronia marisminoris</name>
    <dbReference type="NCBI Taxonomy" id="315423"/>
    <lineage>
        <taxon>Bacteria</taxon>
        <taxon>Pseudomonadati</taxon>
        <taxon>Pseudomonadota</taxon>
        <taxon>Alphaproteobacteria</taxon>
        <taxon>Rhodobacterales</taxon>
        <taxon>Roseobacteraceae</taxon>
        <taxon>Palleronia</taxon>
    </lineage>
</organism>
<dbReference type="Pfam" id="PF05443">
    <property type="entry name" value="ROS_MUCR"/>
    <property type="match status" value="1"/>
</dbReference>
<name>A0A1Y5RNP3_9RHOB</name>
<dbReference type="GO" id="GO:0003677">
    <property type="term" value="F:DNA binding"/>
    <property type="evidence" value="ECO:0007669"/>
    <property type="project" value="InterPro"/>
</dbReference>
<evidence type="ECO:0000256" key="2">
    <source>
        <dbReference type="SAM" id="MobiDB-lite"/>
    </source>
</evidence>
<feature type="region of interest" description="Disordered" evidence="2">
    <location>
        <begin position="130"/>
        <end position="150"/>
    </location>
</feature>
<dbReference type="GO" id="GO:0008270">
    <property type="term" value="F:zinc ion binding"/>
    <property type="evidence" value="ECO:0007669"/>
    <property type="project" value="InterPro"/>
</dbReference>
<dbReference type="InterPro" id="IPR041920">
    <property type="entry name" value="ROS/MUCR_sf"/>
</dbReference>
<accession>A0A1Y5RNP3</accession>
<evidence type="ECO:0000256" key="1">
    <source>
        <dbReference type="ARBA" id="ARBA00007031"/>
    </source>
</evidence>
<dbReference type="AlphaFoldDB" id="A0A1Y5RNP3"/>